<dbReference type="InterPro" id="IPR050858">
    <property type="entry name" value="Mal-CoA-ACP_Trans/PKS_FabD"/>
</dbReference>
<dbReference type="FunFam" id="3.30.70.250:FF:000001">
    <property type="entry name" value="Malonyl CoA-acyl carrier protein transacylase"/>
    <property type="match status" value="1"/>
</dbReference>
<feature type="active site" evidence="5">
    <location>
        <position position="201"/>
    </location>
</feature>
<dbReference type="InterPro" id="IPR014043">
    <property type="entry name" value="Acyl_transferase_dom"/>
</dbReference>
<dbReference type="Gene3D" id="3.40.366.10">
    <property type="entry name" value="Malonyl-Coenzyme A Acyl Carrier Protein, domain 2"/>
    <property type="match status" value="1"/>
</dbReference>
<feature type="domain" description="Malonyl-CoA:ACP transacylase (MAT)" evidence="6">
    <location>
        <begin position="7"/>
        <end position="307"/>
    </location>
</feature>
<dbReference type="Proteomes" id="UP000625210">
    <property type="component" value="Unassembled WGS sequence"/>
</dbReference>
<dbReference type="Gene3D" id="3.30.70.250">
    <property type="entry name" value="Malonyl-CoA ACP transacylase, ACP-binding"/>
    <property type="match status" value="1"/>
</dbReference>
<evidence type="ECO:0000256" key="2">
    <source>
        <dbReference type="ARBA" id="ARBA00023315"/>
    </source>
</evidence>
<dbReference type="InterPro" id="IPR024925">
    <property type="entry name" value="Malonyl_CoA-ACP_transAc"/>
</dbReference>
<organism evidence="7 8">
    <name type="scientific">Marinithermofilum abyssi</name>
    <dbReference type="NCBI Taxonomy" id="1571185"/>
    <lineage>
        <taxon>Bacteria</taxon>
        <taxon>Bacillati</taxon>
        <taxon>Bacillota</taxon>
        <taxon>Bacilli</taxon>
        <taxon>Bacillales</taxon>
        <taxon>Thermoactinomycetaceae</taxon>
        <taxon>Marinithermofilum</taxon>
    </lineage>
</organism>
<evidence type="ECO:0000256" key="1">
    <source>
        <dbReference type="ARBA" id="ARBA00022679"/>
    </source>
</evidence>
<dbReference type="InterPro" id="IPR016035">
    <property type="entry name" value="Acyl_Trfase/lysoPLipase"/>
</dbReference>
<evidence type="ECO:0000256" key="3">
    <source>
        <dbReference type="ARBA" id="ARBA00048462"/>
    </source>
</evidence>
<evidence type="ECO:0000313" key="8">
    <source>
        <dbReference type="Proteomes" id="UP000625210"/>
    </source>
</evidence>
<dbReference type="SUPFAM" id="SSF55048">
    <property type="entry name" value="Probable ACP-binding domain of malonyl-CoA ACP transacylase"/>
    <property type="match status" value="1"/>
</dbReference>
<dbReference type="GO" id="GO:0004314">
    <property type="term" value="F:[acyl-carrier-protein] S-malonyltransferase activity"/>
    <property type="evidence" value="ECO:0007669"/>
    <property type="project" value="UniProtKB-EC"/>
</dbReference>
<accession>A0A8J2YDE6</accession>
<proteinExistence type="inferred from homology"/>
<dbReference type="AlphaFoldDB" id="A0A8J2YDE6"/>
<name>A0A8J2YDE6_9BACL</name>
<comment type="caution">
    <text evidence="7">The sequence shown here is derived from an EMBL/GenBank/DDBJ whole genome shotgun (WGS) entry which is preliminary data.</text>
</comment>
<dbReference type="EC" id="2.3.1.39" evidence="4"/>
<dbReference type="PANTHER" id="PTHR42681">
    <property type="entry name" value="MALONYL-COA-ACYL CARRIER PROTEIN TRANSACYLASE, MITOCHONDRIAL"/>
    <property type="match status" value="1"/>
</dbReference>
<reference evidence="7" key="1">
    <citation type="journal article" date="2014" name="Int. J. Syst. Evol. Microbiol.">
        <title>Complete genome sequence of Corynebacterium casei LMG S-19264T (=DSM 44701T), isolated from a smear-ripened cheese.</title>
        <authorList>
            <consortium name="US DOE Joint Genome Institute (JGI-PGF)"/>
            <person name="Walter F."/>
            <person name="Albersmeier A."/>
            <person name="Kalinowski J."/>
            <person name="Ruckert C."/>
        </authorList>
    </citation>
    <scope>NUCLEOTIDE SEQUENCE</scope>
    <source>
        <strain evidence="7">CGMCC 1.15179</strain>
    </source>
</reference>
<dbReference type="GO" id="GO:0005829">
    <property type="term" value="C:cytosol"/>
    <property type="evidence" value="ECO:0007669"/>
    <property type="project" value="TreeGrafter"/>
</dbReference>
<keyword evidence="2 4" id="KW-0012">Acyltransferase</keyword>
<dbReference type="InterPro" id="IPR001227">
    <property type="entry name" value="Ac_transferase_dom_sf"/>
</dbReference>
<comment type="similarity">
    <text evidence="4">Belongs to the fabD family.</text>
</comment>
<evidence type="ECO:0000313" key="7">
    <source>
        <dbReference type="EMBL" id="GGE16608.1"/>
    </source>
</evidence>
<evidence type="ECO:0000256" key="4">
    <source>
        <dbReference type="PIRNR" id="PIRNR000446"/>
    </source>
</evidence>
<dbReference type="PIRSF" id="PIRSF000446">
    <property type="entry name" value="Mct"/>
    <property type="match status" value="1"/>
</dbReference>
<sequence length="311" mass="33601">MGKTAILFPGQGSQSVGMGQTAFQADERARQCFEKADDILGYSLSRLCFEGPEEELRLTANAQPAILTTSVALFRMFQDADIRPDFVAGHSLGEYSALVAAEALSFEEAVLTVHRRGLYMEEAVPAGQGAMSAVIGLDREQVDAVCREASTEEQSVEPANYNCPGQLVISGHAEAVKRAGEEAQEAGARRVIPLSVSGPFHSRLMRPAAERLESALNEVTIRDAAVPVVANVTGQAVQSAEEIRRLLVKQVVSPVLWEDSIRWMLDQGVDTFVEIGPGNVLTGLVRRIERRAKAVSIQDPASLEKGLDSLQ</sequence>
<dbReference type="InterPro" id="IPR016036">
    <property type="entry name" value="Malonyl_transacylase_ACP-bd"/>
</dbReference>
<keyword evidence="8" id="KW-1185">Reference proteome</keyword>
<dbReference type="SUPFAM" id="SSF52151">
    <property type="entry name" value="FabD/lysophospholipase-like"/>
    <property type="match status" value="1"/>
</dbReference>
<dbReference type="GO" id="GO:0006633">
    <property type="term" value="P:fatty acid biosynthetic process"/>
    <property type="evidence" value="ECO:0007669"/>
    <property type="project" value="TreeGrafter"/>
</dbReference>
<gene>
    <name evidence="7" type="ORF">GCM10011571_17860</name>
</gene>
<dbReference type="PANTHER" id="PTHR42681:SF1">
    <property type="entry name" value="MALONYL-COA-ACYL CARRIER PROTEIN TRANSACYLASE, MITOCHONDRIAL"/>
    <property type="match status" value="1"/>
</dbReference>
<dbReference type="NCBIfam" id="TIGR00128">
    <property type="entry name" value="fabD"/>
    <property type="match status" value="1"/>
</dbReference>
<protein>
    <recommendedName>
        <fullName evidence="4">Malonyl CoA-acyl carrier protein transacylase</fullName>
        <ecNumber evidence="4">2.3.1.39</ecNumber>
    </recommendedName>
</protein>
<evidence type="ECO:0000256" key="5">
    <source>
        <dbReference type="PIRSR" id="PIRSR000446-1"/>
    </source>
</evidence>
<dbReference type="InterPro" id="IPR004410">
    <property type="entry name" value="Malonyl_CoA-ACP_transAc_FabD"/>
</dbReference>
<dbReference type="SMART" id="SM00827">
    <property type="entry name" value="PKS_AT"/>
    <property type="match status" value="1"/>
</dbReference>
<feature type="active site" evidence="5">
    <location>
        <position position="91"/>
    </location>
</feature>
<dbReference type="RefSeq" id="WP_188647527.1">
    <property type="nucleotide sequence ID" value="NZ_BMHQ01000005.1"/>
</dbReference>
<comment type="catalytic activity">
    <reaction evidence="3 4">
        <text>holo-[ACP] + malonyl-CoA = malonyl-[ACP] + CoA</text>
        <dbReference type="Rhea" id="RHEA:41792"/>
        <dbReference type="Rhea" id="RHEA-COMP:9623"/>
        <dbReference type="Rhea" id="RHEA-COMP:9685"/>
        <dbReference type="ChEBI" id="CHEBI:57287"/>
        <dbReference type="ChEBI" id="CHEBI:57384"/>
        <dbReference type="ChEBI" id="CHEBI:64479"/>
        <dbReference type="ChEBI" id="CHEBI:78449"/>
        <dbReference type="EC" id="2.3.1.39"/>
    </reaction>
</comment>
<evidence type="ECO:0000259" key="6">
    <source>
        <dbReference type="SMART" id="SM00827"/>
    </source>
</evidence>
<dbReference type="Pfam" id="PF00698">
    <property type="entry name" value="Acyl_transf_1"/>
    <property type="match status" value="1"/>
</dbReference>
<keyword evidence="1 4" id="KW-0808">Transferase</keyword>
<dbReference type="EMBL" id="BMHQ01000005">
    <property type="protein sequence ID" value="GGE16608.1"/>
    <property type="molecule type" value="Genomic_DNA"/>
</dbReference>
<reference evidence="7" key="2">
    <citation type="submission" date="2020-09" db="EMBL/GenBank/DDBJ databases">
        <authorList>
            <person name="Sun Q."/>
            <person name="Zhou Y."/>
        </authorList>
    </citation>
    <scope>NUCLEOTIDE SEQUENCE</scope>
    <source>
        <strain evidence="7">CGMCC 1.15179</strain>
    </source>
</reference>